<keyword evidence="1" id="KW-0812">Transmembrane</keyword>
<evidence type="ECO:0000256" key="1">
    <source>
        <dbReference type="SAM" id="Phobius"/>
    </source>
</evidence>
<evidence type="ECO:0000313" key="2">
    <source>
        <dbReference type="EMBL" id="RUA22491.1"/>
    </source>
</evidence>
<dbReference type="EMBL" id="RXHI01000015">
    <property type="protein sequence ID" value="RUA22491.1"/>
    <property type="molecule type" value="Genomic_DNA"/>
</dbReference>
<protein>
    <submittedName>
        <fullName evidence="2">Uncharacterized protein</fullName>
    </submittedName>
</protein>
<sequence>MAERLQRMQQAGHVLAGLLFRHQRLQTLLEGIDLPSRAEPAQSIVEFAKLAQFLTLIQMTVGFCFFIGIH</sequence>
<proteinExistence type="predicted"/>
<gene>
    <name evidence="2" type="ORF">DSL92_05330</name>
</gene>
<keyword evidence="1" id="KW-0472">Membrane</keyword>
<organism evidence="2">
    <name type="scientific">Billgrantia gudaonensis</name>
    <dbReference type="NCBI Taxonomy" id="376427"/>
    <lineage>
        <taxon>Bacteria</taxon>
        <taxon>Pseudomonadati</taxon>
        <taxon>Pseudomonadota</taxon>
        <taxon>Gammaproteobacteria</taxon>
        <taxon>Oceanospirillales</taxon>
        <taxon>Halomonadaceae</taxon>
        <taxon>Billgrantia</taxon>
    </lineage>
</organism>
<keyword evidence="1" id="KW-1133">Transmembrane helix</keyword>
<comment type="caution">
    <text evidence="2">The sequence shown here is derived from an EMBL/GenBank/DDBJ whole genome shotgun (WGS) entry which is preliminary data.</text>
</comment>
<name>A0A432JJ05_9GAMM</name>
<reference evidence="2" key="1">
    <citation type="submission" date="2018-12" db="EMBL/GenBank/DDBJ databases">
        <authorList>
            <person name="Jadhav K."/>
            <person name="Kushwaha B."/>
            <person name="Jadhav I."/>
        </authorList>
    </citation>
    <scope>NUCLEOTIDE SEQUENCE [LARGE SCALE GENOMIC DNA]</scope>
    <source>
        <strain evidence="2">SBS 10</strain>
    </source>
</reference>
<accession>A0A432JJ05</accession>
<feature type="transmembrane region" description="Helical" evidence="1">
    <location>
        <begin position="50"/>
        <end position="69"/>
    </location>
</feature>
<dbReference type="AlphaFoldDB" id="A0A432JJ05"/>